<dbReference type="RefSeq" id="WP_308427417.1">
    <property type="nucleotide sequence ID" value="NZ_BMXY01000001.1"/>
</dbReference>
<evidence type="ECO:0000313" key="3">
    <source>
        <dbReference type="EMBL" id="GGZ56705.1"/>
    </source>
</evidence>
<keyword evidence="2" id="KW-1133">Transmembrane helix</keyword>
<evidence type="ECO:0000256" key="2">
    <source>
        <dbReference type="SAM" id="Phobius"/>
    </source>
</evidence>
<gene>
    <name evidence="3" type="ORF">GCM10008101_07670</name>
</gene>
<proteinExistence type="predicted"/>
<protein>
    <recommendedName>
        <fullName evidence="5">DUF4157 domain-containing protein</fullName>
    </recommendedName>
</protein>
<feature type="compositionally biased region" description="Basic and acidic residues" evidence="1">
    <location>
        <begin position="1"/>
        <end position="12"/>
    </location>
</feature>
<evidence type="ECO:0000256" key="1">
    <source>
        <dbReference type="SAM" id="MobiDB-lite"/>
    </source>
</evidence>
<evidence type="ECO:0008006" key="5">
    <source>
        <dbReference type="Google" id="ProtNLM"/>
    </source>
</evidence>
<sequence length="186" mass="20051">MPRPAKTAEGRRTSVPAPVGSTRPTQVQRIPALLVALGVLWALPNTLVGLLLGALGMCFGARPRLRRHDLACVFHRWPWGPGGAMTLGNVILHTGSDLDVSCATYAHAAGLGEEPAVTLALHERAHVYQYLALGPLFLPVYLACGGIGVRNRFERAADRYAATGRGWWPWPAPPLPRAPARTADER</sequence>
<reference evidence="4" key="1">
    <citation type="journal article" date="2019" name="Int. J. Syst. Evol. Microbiol.">
        <title>The Global Catalogue of Microorganisms (GCM) 10K type strain sequencing project: providing services to taxonomists for standard genome sequencing and annotation.</title>
        <authorList>
            <consortium name="The Broad Institute Genomics Platform"/>
            <consortium name="The Broad Institute Genome Sequencing Center for Infectious Disease"/>
            <person name="Wu L."/>
            <person name="Ma J."/>
        </authorList>
    </citation>
    <scope>NUCLEOTIDE SEQUENCE [LARGE SCALE GENOMIC DNA]</scope>
    <source>
        <strain evidence="4">KCTC 22558</strain>
    </source>
</reference>
<feature type="region of interest" description="Disordered" evidence="1">
    <location>
        <begin position="1"/>
        <end position="22"/>
    </location>
</feature>
<dbReference type="EMBL" id="BMXY01000001">
    <property type="protein sequence ID" value="GGZ56705.1"/>
    <property type="molecule type" value="Genomic_DNA"/>
</dbReference>
<dbReference type="Proteomes" id="UP000643403">
    <property type="component" value="Unassembled WGS sequence"/>
</dbReference>
<keyword evidence="2" id="KW-0812">Transmembrane</keyword>
<evidence type="ECO:0000313" key="4">
    <source>
        <dbReference type="Proteomes" id="UP000643403"/>
    </source>
</evidence>
<keyword evidence="2" id="KW-0472">Membrane</keyword>
<comment type="caution">
    <text evidence="3">The sequence shown here is derived from an EMBL/GenBank/DDBJ whole genome shotgun (WGS) entry which is preliminary data.</text>
</comment>
<keyword evidence="4" id="KW-1185">Reference proteome</keyword>
<name>A0ABQ3BT38_9GAMM</name>
<feature type="transmembrane region" description="Helical" evidence="2">
    <location>
        <begin position="32"/>
        <end position="59"/>
    </location>
</feature>
<organism evidence="3 4">
    <name type="scientific">Cognatilysobacter xinjiangensis</name>
    <dbReference type="NCBI Taxonomy" id="546892"/>
    <lineage>
        <taxon>Bacteria</taxon>
        <taxon>Pseudomonadati</taxon>
        <taxon>Pseudomonadota</taxon>
        <taxon>Gammaproteobacteria</taxon>
        <taxon>Lysobacterales</taxon>
        <taxon>Lysobacteraceae</taxon>
        <taxon>Cognatilysobacter</taxon>
    </lineage>
</organism>
<accession>A0ABQ3BT38</accession>